<name>A0ABU9W5U1_9MICO</name>
<protein>
    <submittedName>
        <fullName evidence="1">Uncharacterized protein</fullName>
    </submittedName>
</protein>
<gene>
    <name evidence="1" type="ORF">WJX64_06895</name>
</gene>
<evidence type="ECO:0000313" key="2">
    <source>
        <dbReference type="Proteomes" id="UP001425155"/>
    </source>
</evidence>
<comment type="caution">
    <text evidence="1">The sequence shown here is derived from an EMBL/GenBank/DDBJ whole genome shotgun (WGS) entry which is preliminary data.</text>
</comment>
<dbReference type="Proteomes" id="UP001425155">
    <property type="component" value="Unassembled WGS sequence"/>
</dbReference>
<sequence length="88" mass="9882">MPSPAADHDDIRPFTRKVLQIAQMDPSGHEGVFASRERLAYDYRAGVDSREHGIARSGEHLLKIMGKSPAHPKVYDEAERAVKEWAAR</sequence>
<keyword evidence="2" id="KW-1185">Reference proteome</keyword>
<proteinExistence type="predicted"/>
<dbReference type="EMBL" id="JBCLVG010000001">
    <property type="protein sequence ID" value="MEN1946264.1"/>
    <property type="molecule type" value="Genomic_DNA"/>
</dbReference>
<accession>A0ABU9W5U1</accession>
<evidence type="ECO:0000313" key="1">
    <source>
        <dbReference type="EMBL" id="MEN1946264.1"/>
    </source>
</evidence>
<organism evidence="1 2">
    <name type="scientific">Leifsonia stereocauli</name>
    <dbReference type="NCBI Taxonomy" id="3134136"/>
    <lineage>
        <taxon>Bacteria</taxon>
        <taxon>Bacillati</taxon>
        <taxon>Actinomycetota</taxon>
        <taxon>Actinomycetes</taxon>
        <taxon>Micrococcales</taxon>
        <taxon>Microbacteriaceae</taxon>
        <taxon>Leifsonia</taxon>
    </lineage>
</organism>
<dbReference type="RefSeq" id="WP_342112723.1">
    <property type="nucleotide sequence ID" value="NZ_JBCAUN010000001.1"/>
</dbReference>
<reference evidence="1 2" key="1">
    <citation type="submission" date="2024-03" db="EMBL/GenBank/DDBJ databases">
        <title>YIM 134122 draft genome.</title>
        <authorList>
            <person name="Zuo S."/>
            <person name="Xiong L."/>
        </authorList>
    </citation>
    <scope>NUCLEOTIDE SEQUENCE [LARGE SCALE GENOMIC DNA]</scope>
    <source>
        <strain evidence="1 2">YIM 134122</strain>
    </source>
</reference>